<dbReference type="AlphaFoldDB" id="A0A2R6NGI9"/>
<organism evidence="1 2">
    <name type="scientific">Hermanssonia centrifuga</name>
    <dbReference type="NCBI Taxonomy" id="98765"/>
    <lineage>
        <taxon>Eukaryota</taxon>
        <taxon>Fungi</taxon>
        <taxon>Dikarya</taxon>
        <taxon>Basidiomycota</taxon>
        <taxon>Agaricomycotina</taxon>
        <taxon>Agaricomycetes</taxon>
        <taxon>Polyporales</taxon>
        <taxon>Meruliaceae</taxon>
        <taxon>Hermanssonia</taxon>
    </lineage>
</organism>
<reference evidence="1 2" key="1">
    <citation type="submission" date="2018-02" db="EMBL/GenBank/DDBJ databases">
        <title>Genome sequence of the basidiomycete white-rot fungus Phlebia centrifuga.</title>
        <authorList>
            <person name="Granchi Z."/>
            <person name="Peng M."/>
            <person name="de Vries R.P."/>
            <person name="Hilden K."/>
            <person name="Makela M.R."/>
            <person name="Grigoriev I."/>
            <person name="Riley R."/>
        </authorList>
    </citation>
    <scope>NUCLEOTIDE SEQUENCE [LARGE SCALE GENOMIC DNA]</scope>
    <source>
        <strain evidence="1 2">FBCC195</strain>
    </source>
</reference>
<accession>A0A2R6NGI9</accession>
<evidence type="ECO:0000313" key="2">
    <source>
        <dbReference type="Proteomes" id="UP000186601"/>
    </source>
</evidence>
<evidence type="ECO:0000313" key="1">
    <source>
        <dbReference type="EMBL" id="PSR71358.1"/>
    </source>
</evidence>
<protein>
    <submittedName>
        <fullName evidence="1">Uncharacterized protein</fullName>
    </submittedName>
</protein>
<sequence>MQAPDAQLQPVTVNVQLDSLLYSRRLGLVMPRKRSKQDLSPSSSDDGGAVVVPKLASIPAELFDEIMSYFPTLPHQWYYDTVTAGIPDLRYAERTMVLQALAMSCKAVREVSLPRLWSRIDCCWVPPSSNGTWYKYVMQELQRKSKGVLAADAALRGYVRCANFAQY</sequence>
<dbReference type="EMBL" id="MLYV02001287">
    <property type="protein sequence ID" value="PSR71358.1"/>
    <property type="molecule type" value="Genomic_DNA"/>
</dbReference>
<proteinExistence type="predicted"/>
<comment type="caution">
    <text evidence="1">The sequence shown here is derived from an EMBL/GenBank/DDBJ whole genome shotgun (WGS) entry which is preliminary data.</text>
</comment>
<keyword evidence="2" id="KW-1185">Reference proteome</keyword>
<dbReference type="OrthoDB" id="3251070at2759"/>
<gene>
    <name evidence="1" type="ORF">PHLCEN_2v12770</name>
</gene>
<name>A0A2R6NGI9_9APHY</name>
<dbReference type="Proteomes" id="UP000186601">
    <property type="component" value="Unassembled WGS sequence"/>
</dbReference>